<dbReference type="SUPFAM" id="SSF82771">
    <property type="entry name" value="GIY-YIG endonuclease"/>
    <property type="match status" value="1"/>
</dbReference>
<organism evidence="1 2">
    <name type="scientific">Jimgerdemannia flammicorona</name>
    <dbReference type="NCBI Taxonomy" id="994334"/>
    <lineage>
        <taxon>Eukaryota</taxon>
        <taxon>Fungi</taxon>
        <taxon>Fungi incertae sedis</taxon>
        <taxon>Mucoromycota</taxon>
        <taxon>Mucoromycotina</taxon>
        <taxon>Endogonomycetes</taxon>
        <taxon>Endogonales</taxon>
        <taxon>Endogonaceae</taxon>
        <taxon>Jimgerdemannia</taxon>
    </lineage>
</organism>
<dbReference type="Gene3D" id="3.40.1440.10">
    <property type="entry name" value="GIY-YIG endonuclease"/>
    <property type="match status" value="1"/>
</dbReference>
<comment type="caution">
    <text evidence="1">The sequence shown here is derived from an EMBL/GenBank/DDBJ whole genome shotgun (WGS) entry which is preliminary data.</text>
</comment>
<sequence length="130" mass="14731">MVNPILGRVLIYHIDLLVILQALLKYGYANFSLEILEYCEVANVLSREQYWMDTLNPEYNILSTAGSSLGCKRSEETKAKIVMQNFQRFCFPYGVLVNSFSSQAAAAEELGINVRTVRLYIQTAKTGSFF</sequence>
<gene>
    <name evidence="1" type="ORF">BC936DRAFT_140584</name>
</gene>
<accession>A0A433DMQ7</accession>
<dbReference type="Proteomes" id="UP000268093">
    <property type="component" value="Unassembled WGS sequence"/>
</dbReference>
<reference evidence="1 2" key="1">
    <citation type="journal article" date="2018" name="New Phytol.">
        <title>Phylogenomics of Endogonaceae and evolution of mycorrhizas within Mucoromycota.</title>
        <authorList>
            <person name="Chang Y."/>
            <person name="Desiro A."/>
            <person name="Na H."/>
            <person name="Sandor L."/>
            <person name="Lipzen A."/>
            <person name="Clum A."/>
            <person name="Barry K."/>
            <person name="Grigoriev I.V."/>
            <person name="Martin F.M."/>
            <person name="Stajich J.E."/>
            <person name="Smith M.E."/>
            <person name="Bonito G."/>
            <person name="Spatafora J.W."/>
        </authorList>
    </citation>
    <scope>NUCLEOTIDE SEQUENCE [LARGE SCALE GENOMIC DNA]</scope>
    <source>
        <strain evidence="1 2">GMNB39</strain>
    </source>
</reference>
<evidence type="ECO:0000313" key="1">
    <source>
        <dbReference type="EMBL" id="RUP52129.1"/>
    </source>
</evidence>
<protein>
    <submittedName>
        <fullName evidence="1">Uncharacterized protein</fullName>
    </submittedName>
</protein>
<proteinExistence type="predicted"/>
<dbReference type="GO" id="GO:0004519">
    <property type="term" value="F:endonuclease activity"/>
    <property type="evidence" value="ECO:0007669"/>
    <property type="project" value="InterPro"/>
</dbReference>
<dbReference type="InterPro" id="IPR006350">
    <property type="entry name" value="Intron_endoG1"/>
</dbReference>
<dbReference type="InterPro" id="IPR035901">
    <property type="entry name" value="GIY-YIG_endonuc_sf"/>
</dbReference>
<name>A0A433DMQ7_9FUNG</name>
<dbReference type="AlphaFoldDB" id="A0A433DMQ7"/>
<dbReference type="OrthoDB" id="5381460at2759"/>
<dbReference type="NCBIfam" id="TIGR01453">
    <property type="entry name" value="grpIintron_endo"/>
    <property type="match status" value="1"/>
</dbReference>
<dbReference type="EMBL" id="RBNI01000174">
    <property type="protein sequence ID" value="RUP52129.1"/>
    <property type="molecule type" value="Genomic_DNA"/>
</dbReference>
<keyword evidence="2" id="KW-1185">Reference proteome</keyword>
<evidence type="ECO:0000313" key="2">
    <source>
        <dbReference type="Proteomes" id="UP000268093"/>
    </source>
</evidence>